<evidence type="ECO:0000256" key="1">
    <source>
        <dbReference type="SAM" id="MobiDB-lite"/>
    </source>
</evidence>
<dbReference type="AlphaFoldDB" id="A0A2I0IYE9"/>
<comment type="caution">
    <text evidence="2">The sequence shown here is derived from an EMBL/GenBank/DDBJ whole genome shotgun (WGS) entry which is preliminary data.</text>
</comment>
<evidence type="ECO:0000313" key="2">
    <source>
        <dbReference type="EMBL" id="PKI49042.1"/>
    </source>
</evidence>
<reference evidence="2 3" key="1">
    <citation type="submission" date="2017-11" db="EMBL/GenBank/DDBJ databases">
        <title>De-novo sequencing of pomegranate (Punica granatum L.) genome.</title>
        <authorList>
            <person name="Akparov Z."/>
            <person name="Amiraslanov A."/>
            <person name="Hajiyeva S."/>
            <person name="Abbasov M."/>
            <person name="Kaur K."/>
            <person name="Hamwieh A."/>
            <person name="Solovyev V."/>
            <person name="Salamov A."/>
            <person name="Braich B."/>
            <person name="Kosarev P."/>
            <person name="Mahmoud A."/>
            <person name="Hajiyev E."/>
            <person name="Babayeva S."/>
            <person name="Izzatullayeva V."/>
            <person name="Mammadov A."/>
            <person name="Mammadov A."/>
            <person name="Sharifova S."/>
            <person name="Ojaghi J."/>
            <person name="Eynullazada K."/>
            <person name="Bayramov B."/>
            <person name="Abdulazimova A."/>
            <person name="Shahmuradov I."/>
        </authorList>
    </citation>
    <scope>NUCLEOTIDE SEQUENCE [LARGE SCALE GENOMIC DNA]</scope>
    <source>
        <strain evidence="3">cv. AG2017</strain>
        <tissue evidence="2">Leaf</tissue>
    </source>
</reference>
<name>A0A2I0IYE9_PUNGR</name>
<keyword evidence="3" id="KW-1185">Reference proteome</keyword>
<feature type="region of interest" description="Disordered" evidence="1">
    <location>
        <begin position="1"/>
        <end position="34"/>
    </location>
</feature>
<evidence type="ECO:0000313" key="3">
    <source>
        <dbReference type="Proteomes" id="UP000233551"/>
    </source>
</evidence>
<organism evidence="2 3">
    <name type="scientific">Punica granatum</name>
    <name type="common">Pomegranate</name>
    <dbReference type="NCBI Taxonomy" id="22663"/>
    <lineage>
        <taxon>Eukaryota</taxon>
        <taxon>Viridiplantae</taxon>
        <taxon>Streptophyta</taxon>
        <taxon>Embryophyta</taxon>
        <taxon>Tracheophyta</taxon>
        <taxon>Spermatophyta</taxon>
        <taxon>Magnoliopsida</taxon>
        <taxon>eudicotyledons</taxon>
        <taxon>Gunneridae</taxon>
        <taxon>Pentapetalae</taxon>
        <taxon>rosids</taxon>
        <taxon>malvids</taxon>
        <taxon>Myrtales</taxon>
        <taxon>Lythraceae</taxon>
        <taxon>Punica</taxon>
    </lineage>
</organism>
<gene>
    <name evidence="2" type="ORF">CRG98_030565</name>
</gene>
<sequence>MSGNSLNRRRGDIVVSSKPKEPLGLTPREVSESPSWLPRAMDGLLSPTQGFSPASGSDPAFISSGFDPTSGSGPAFISSGFGLASGSGPVFTTLGFDLTSASGPAFTFGFRPCIGLWPHFWASAPHGALVLHLLLSASVLHSLLSSLGSVFTAFGLRLRIYCFQVLTPHVYCF</sequence>
<dbReference type="Proteomes" id="UP000233551">
    <property type="component" value="Unassembled WGS sequence"/>
</dbReference>
<accession>A0A2I0IYE9</accession>
<protein>
    <submittedName>
        <fullName evidence="2">Uncharacterized protein</fullName>
    </submittedName>
</protein>
<proteinExistence type="predicted"/>
<dbReference type="EMBL" id="PGOL01002297">
    <property type="protein sequence ID" value="PKI49042.1"/>
    <property type="molecule type" value="Genomic_DNA"/>
</dbReference>